<comment type="caution">
    <text evidence="2">The sequence shown here is derived from an EMBL/GenBank/DDBJ whole genome shotgun (WGS) entry which is preliminary data.</text>
</comment>
<evidence type="ECO:0000313" key="3">
    <source>
        <dbReference type="Proteomes" id="UP001222325"/>
    </source>
</evidence>
<organism evidence="2 3">
    <name type="scientific">Mycena belliarum</name>
    <dbReference type="NCBI Taxonomy" id="1033014"/>
    <lineage>
        <taxon>Eukaryota</taxon>
        <taxon>Fungi</taxon>
        <taxon>Dikarya</taxon>
        <taxon>Basidiomycota</taxon>
        <taxon>Agaricomycotina</taxon>
        <taxon>Agaricomycetes</taxon>
        <taxon>Agaricomycetidae</taxon>
        <taxon>Agaricales</taxon>
        <taxon>Marasmiineae</taxon>
        <taxon>Mycenaceae</taxon>
        <taxon>Mycena</taxon>
    </lineage>
</organism>
<name>A0AAD6TSQ5_9AGAR</name>
<sequence length="79" mass="8350">MSRLRISVVAGLDGGRTNVGGLYAIRHSATTPKARSLSMTRSGRTGLRAVRSLDEQRVSASFPAPPCTRANDHGSRSGI</sequence>
<evidence type="ECO:0000313" key="2">
    <source>
        <dbReference type="EMBL" id="KAJ7071892.1"/>
    </source>
</evidence>
<dbReference type="Proteomes" id="UP001222325">
    <property type="component" value="Unassembled WGS sequence"/>
</dbReference>
<keyword evidence="3" id="KW-1185">Reference proteome</keyword>
<accession>A0AAD6TSQ5</accession>
<dbReference type="AlphaFoldDB" id="A0AAD6TSQ5"/>
<feature type="region of interest" description="Disordered" evidence="1">
    <location>
        <begin position="54"/>
        <end position="79"/>
    </location>
</feature>
<proteinExistence type="predicted"/>
<feature type="compositionally biased region" description="Basic and acidic residues" evidence="1">
    <location>
        <begin position="70"/>
        <end position="79"/>
    </location>
</feature>
<evidence type="ECO:0000256" key="1">
    <source>
        <dbReference type="SAM" id="MobiDB-lite"/>
    </source>
</evidence>
<reference evidence="2" key="1">
    <citation type="submission" date="2023-03" db="EMBL/GenBank/DDBJ databases">
        <title>Massive genome expansion in bonnet fungi (Mycena s.s.) driven by repeated elements and novel gene families across ecological guilds.</title>
        <authorList>
            <consortium name="Lawrence Berkeley National Laboratory"/>
            <person name="Harder C.B."/>
            <person name="Miyauchi S."/>
            <person name="Viragh M."/>
            <person name="Kuo A."/>
            <person name="Thoen E."/>
            <person name="Andreopoulos B."/>
            <person name="Lu D."/>
            <person name="Skrede I."/>
            <person name="Drula E."/>
            <person name="Henrissat B."/>
            <person name="Morin E."/>
            <person name="Kohler A."/>
            <person name="Barry K."/>
            <person name="LaButti K."/>
            <person name="Morin E."/>
            <person name="Salamov A."/>
            <person name="Lipzen A."/>
            <person name="Mereny Z."/>
            <person name="Hegedus B."/>
            <person name="Baldrian P."/>
            <person name="Stursova M."/>
            <person name="Weitz H."/>
            <person name="Taylor A."/>
            <person name="Grigoriev I.V."/>
            <person name="Nagy L.G."/>
            <person name="Martin F."/>
            <person name="Kauserud H."/>
        </authorList>
    </citation>
    <scope>NUCLEOTIDE SEQUENCE</scope>
    <source>
        <strain evidence="2">CBHHK173m</strain>
    </source>
</reference>
<protein>
    <submittedName>
        <fullName evidence="2">Uncharacterized protein</fullName>
    </submittedName>
</protein>
<gene>
    <name evidence="2" type="ORF">B0H15DRAFT_1027610</name>
</gene>
<dbReference type="EMBL" id="JARJCN010000121">
    <property type="protein sequence ID" value="KAJ7071892.1"/>
    <property type="molecule type" value="Genomic_DNA"/>
</dbReference>